<dbReference type="PRINTS" id="PR00111">
    <property type="entry name" value="ABHYDROLASE"/>
</dbReference>
<dbReference type="OrthoDB" id="9780765at2"/>
<evidence type="ECO:0000313" key="4">
    <source>
        <dbReference type="Proteomes" id="UP000184749"/>
    </source>
</evidence>
<dbReference type="RefSeq" id="WP_074070110.1">
    <property type="nucleotide sequence ID" value="NZ_CP017101.1"/>
</dbReference>
<proteinExistence type="predicted"/>
<dbReference type="SUPFAM" id="SSF53474">
    <property type="entry name" value="alpha/beta-Hydrolases"/>
    <property type="match status" value="1"/>
</dbReference>
<gene>
    <name evidence="3" type="ORF">IE4872_CH00146</name>
</gene>
<reference evidence="3 4" key="1">
    <citation type="submission" date="2016-09" db="EMBL/GenBank/DDBJ databases">
        <title>The complete genome sequences of Rhizobium gallicum, symbiovars gallicum and phaseoli, symbionts associated to common bean (Phaseolus vulgaris).</title>
        <authorList>
            <person name="Bustos P."/>
            <person name="Santamaria R.I."/>
            <person name="Perez-Carrascal O.M."/>
            <person name="Juarez S."/>
            <person name="Lozano L."/>
            <person name="Martinez-Flores I."/>
            <person name="Martinez-Romero E."/>
            <person name="Cevallos M."/>
            <person name="Romero D."/>
            <person name="Davila G."/>
            <person name="Gonzalez V."/>
        </authorList>
    </citation>
    <scope>NUCLEOTIDE SEQUENCE [LARGE SCALE GENOMIC DNA]</scope>
    <source>
        <strain evidence="3 4">IE4872</strain>
    </source>
</reference>
<dbReference type="Proteomes" id="UP000184749">
    <property type="component" value="Chromosome"/>
</dbReference>
<dbReference type="Gene3D" id="3.40.50.1820">
    <property type="entry name" value="alpha/beta hydrolase"/>
    <property type="match status" value="1"/>
</dbReference>
<protein>
    <submittedName>
        <fullName evidence="3">Alpha/beta hydrolase family protein</fullName>
    </submittedName>
</protein>
<organism evidence="3 4">
    <name type="scientific">Rhizobium gallicum</name>
    <dbReference type="NCBI Taxonomy" id="56730"/>
    <lineage>
        <taxon>Bacteria</taxon>
        <taxon>Pseudomonadati</taxon>
        <taxon>Pseudomonadota</taxon>
        <taxon>Alphaproteobacteria</taxon>
        <taxon>Hyphomicrobiales</taxon>
        <taxon>Rhizobiaceae</taxon>
        <taxon>Rhizobium/Agrobacterium group</taxon>
        <taxon>Rhizobium</taxon>
    </lineage>
</organism>
<dbReference type="EMBL" id="CP017101">
    <property type="protein sequence ID" value="APO65818.1"/>
    <property type="molecule type" value="Genomic_DNA"/>
</dbReference>
<feature type="chain" id="PRO_5012363163" evidence="1">
    <location>
        <begin position="18"/>
        <end position="283"/>
    </location>
</feature>
<dbReference type="STRING" id="56730.IE4872_CH00146"/>
<accession>A0A1L5ND67</accession>
<dbReference type="PANTHER" id="PTHR46331">
    <property type="entry name" value="VALACYCLOVIR HYDROLASE"/>
    <property type="match status" value="1"/>
</dbReference>
<name>A0A1L5ND67_9HYPH</name>
<dbReference type="AlphaFoldDB" id="A0A1L5ND67"/>
<dbReference type="GO" id="GO:0017171">
    <property type="term" value="F:serine hydrolase activity"/>
    <property type="evidence" value="ECO:0007669"/>
    <property type="project" value="TreeGrafter"/>
</dbReference>
<evidence type="ECO:0000256" key="1">
    <source>
        <dbReference type="SAM" id="SignalP"/>
    </source>
</evidence>
<dbReference type="PANTHER" id="PTHR46331:SF2">
    <property type="entry name" value="VALACYCLOVIR HYDROLASE"/>
    <property type="match status" value="1"/>
</dbReference>
<dbReference type="InterPro" id="IPR000073">
    <property type="entry name" value="AB_hydrolase_1"/>
</dbReference>
<sequence>MRAVAVAVAMFFSAVLAAASAQSAERWAELPDFPPMPPAKTSGMAPVNDIKMYYAEYGAGDPILFIHGGLGSADVWGRQVEDFAKDHLVIVADSRGHGRSTRSGQPFGYDLMTSDYVALLDYLKLDKVTLVGWSDGGIIGIDMAMKHPEKLTRLIAQAANVTTEGVKPDVMTNKTFSDYIKSAGEAYKKLSPTPNEYDAFVNQISAMWMSEPAWTAADLGKITVPVTLAIGDHDEAIKLDHTERMAKEIPGAKLVILKDASHFAMLQDPEGYDAMIRDAMAGK</sequence>
<keyword evidence="3" id="KW-0378">Hydrolase</keyword>
<feature type="signal peptide" evidence="1">
    <location>
        <begin position="1"/>
        <end position="17"/>
    </location>
</feature>
<evidence type="ECO:0000259" key="2">
    <source>
        <dbReference type="Pfam" id="PF00561"/>
    </source>
</evidence>
<feature type="domain" description="AB hydrolase-1" evidence="2">
    <location>
        <begin position="62"/>
        <end position="171"/>
    </location>
</feature>
<dbReference type="Pfam" id="PF00561">
    <property type="entry name" value="Abhydrolase_1"/>
    <property type="match status" value="1"/>
</dbReference>
<dbReference type="InterPro" id="IPR029058">
    <property type="entry name" value="AB_hydrolase_fold"/>
</dbReference>
<keyword evidence="1" id="KW-0732">Signal</keyword>
<evidence type="ECO:0000313" key="3">
    <source>
        <dbReference type="EMBL" id="APO65818.1"/>
    </source>
</evidence>